<dbReference type="Pfam" id="PF01363">
    <property type="entry name" value="FYVE"/>
    <property type="match status" value="1"/>
</dbReference>
<keyword evidence="8" id="KW-1185">Reference proteome</keyword>
<comment type="caution">
    <text evidence="7">The sequence shown here is derived from an EMBL/GenBank/DDBJ whole genome shotgun (WGS) entry which is preliminary data.</text>
</comment>
<protein>
    <recommendedName>
        <fullName evidence="6">FYVE-type domain-containing protein</fullName>
    </recommendedName>
</protein>
<dbReference type="Gene3D" id="3.30.40.10">
    <property type="entry name" value="Zinc/RING finger domain, C3HC4 (zinc finger)"/>
    <property type="match status" value="1"/>
</dbReference>
<dbReference type="PANTHER" id="PTHR31179:SF7">
    <property type="entry name" value="FYVE-TYPE DOMAIN-CONTAINING PROTEIN"/>
    <property type="match status" value="1"/>
</dbReference>
<keyword evidence="3" id="KW-0862">Zinc</keyword>
<keyword evidence="1" id="KW-0479">Metal-binding</keyword>
<dbReference type="OrthoDB" id="79871at2759"/>
<evidence type="ECO:0000259" key="6">
    <source>
        <dbReference type="PROSITE" id="PS50178"/>
    </source>
</evidence>
<reference evidence="7" key="1">
    <citation type="submission" date="2018-11" db="EMBL/GenBank/DDBJ databases">
        <authorList>
            <consortium name="Pathogen Informatics"/>
        </authorList>
    </citation>
    <scope>NUCLEOTIDE SEQUENCE</scope>
</reference>
<dbReference type="InterPro" id="IPR017455">
    <property type="entry name" value="Znf_FYVE-rel"/>
</dbReference>
<feature type="region of interest" description="Disordered" evidence="5">
    <location>
        <begin position="104"/>
        <end position="134"/>
    </location>
</feature>
<dbReference type="AlphaFoldDB" id="A0A3S5A1P7"/>
<sequence>MQLERLRQQETEVRWLDPDDVTVCFACNIEFPSGPVVSSRKQHCRHCGKIFCTECLQHVVPCGPKSRPASVCSVCHTLLNKNVAPFFSSPSPNAMARTNISMHNNTSQPLLNSSLATGSPQASNPSGSQKPVDSFATQASLPVSTLKPHQHRQHSGDTSSHISEFHPEFPITISSSNSPVYSISLTTQALVNEPNLSPLNSSTQCDQPNYSNVNLTPADDKVSEANIGSSPSDDDEKLLS</sequence>
<dbReference type="InterPro" id="IPR013083">
    <property type="entry name" value="Znf_RING/FYVE/PHD"/>
</dbReference>
<dbReference type="PROSITE" id="PS50178">
    <property type="entry name" value="ZF_FYVE"/>
    <property type="match status" value="1"/>
</dbReference>
<evidence type="ECO:0000313" key="8">
    <source>
        <dbReference type="Proteomes" id="UP000784294"/>
    </source>
</evidence>
<feature type="region of interest" description="Disordered" evidence="5">
    <location>
        <begin position="197"/>
        <end position="240"/>
    </location>
</feature>
<evidence type="ECO:0000313" key="7">
    <source>
        <dbReference type="EMBL" id="VEL09603.1"/>
    </source>
</evidence>
<dbReference type="InterPro" id="IPR011011">
    <property type="entry name" value="Znf_FYVE_PHD"/>
</dbReference>
<evidence type="ECO:0000256" key="3">
    <source>
        <dbReference type="ARBA" id="ARBA00022833"/>
    </source>
</evidence>
<feature type="compositionally biased region" description="Polar residues" evidence="5">
    <location>
        <begin position="197"/>
        <end position="215"/>
    </location>
</feature>
<dbReference type="GO" id="GO:0005096">
    <property type="term" value="F:GTPase activator activity"/>
    <property type="evidence" value="ECO:0007669"/>
    <property type="project" value="InterPro"/>
</dbReference>
<dbReference type="GO" id="GO:0008270">
    <property type="term" value="F:zinc ion binding"/>
    <property type="evidence" value="ECO:0007669"/>
    <property type="project" value="UniProtKB-KW"/>
</dbReference>
<evidence type="ECO:0000256" key="4">
    <source>
        <dbReference type="PROSITE-ProRule" id="PRU00091"/>
    </source>
</evidence>
<gene>
    <name evidence="7" type="ORF">PXEA_LOCUS3043</name>
</gene>
<dbReference type="InterPro" id="IPR000306">
    <property type="entry name" value="Znf_FYVE"/>
</dbReference>
<evidence type="ECO:0000256" key="1">
    <source>
        <dbReference type="ARBA" id="ARBA00022723"/>
    </source>
</evidence>
<dbReference type="InterPro" id="IPR003914">
    <property type="entry name" value="Rabaptin"/>
</dbReference>
<keyword evidence="2 4" id="KW-0863">Zinc-finger</keyword>
<feature type="region of interest" description="Disordered" evidence="5">
    <location>
        <begin position="145"/>
        <end position="164"/>
    </location>
</feature>
<dbReference type="EMBL" id="CAAALY010006752">
    <property type="protein sequence ID" value="VEL09603.1"/>
    <property type="molecule type" value="Genomic_DNA"/>
</dbReference>
<evidence type="ECO:0000256" key="5">
    <source>
        <dbReference type="SAM" id="MobiDB-lite"/>
    </source>
</evidence>
<organism evidence="7 8">
    <name type="scientific">Protopolystoma xenopodis</name>
    <dbReference type="NCBI Taxonomy" id="117903"/>
    <lineage>
        <taxon>Eukaryota</taxon>
        <taxon>Metazoa</taxon>
        <taxon>Spiralia</taxon>
        <taxon>Lophotrochozoa</taxon>
        <taxon>Platyhelminthes</taxon>
        <taxon>Monogenea</taxon>
        <taxon>Polyopisthocotylea</taxon>
        <taxon>Polystomatidea</taxon>
        <taxon>Polystomatidae</taxon>
        <taxon>Protopolystoma</taxon>
    </lineage>
</organism>
<accession>A0A3S5A1P7</accession>
<dbReference type="GO" id="GO:0006897">
    <property type="term" value="P:endocytosis"/>
    <property type="evidence" value="ECO:0007669"/>
    <property type="project" value="InterPro"/>
</dbReference>
<dbReference type="SMART" id="SM00064">
    <property type="entry name" value="FYVE"/>
    <property type="match status" value="1"/>
</dbReference>
<proteinExistence type="predicted"/>
<evidence type="ECO:0000256" key="2">
    <source>
        <dbReference type="ARBA" id="ARBA00022771"/>
    </source>
</evidence>
<dbReference type="SUPFAM" id="SSF57903">
    <property type="entry name" value="FYVE/PHD zinc finger"/>
    <property type="match status" value="1"/>
</dbReference>
<dbReference type="PANTHER" id="PTHR31179">
    <property type="entry name" value="RAB GTPASE-BINDING EFFECTOR PROTEIN"/>
    <property type="match status" value="1"/>
</dbReference>
<feature type="domain" description="FYVE-type" evidence="6">
    <location>
        <begin position="18"/>
        <end position="80"/>
    </location>
</feature>
<dbReference type="Proteomes" id="UP000784294">
    <property type="component" value="Unassembled WGS sequence"/>
</dbReference>
<name>A0A3S5A1P7_9PLAT</name>